<feature type="signal peptide" evidence="1">
    <location>
        <begin position="1"/>
        <end position="20"/>
    </location>
</feature>
<evidence type="ECO:0008006" key="4">
    <source>
        <dbReference type="Google" id="ProtNLM"/>
    </source>
</evidence>
<feature type="chain" id="PRO_5024815812" description="Lipid-binding hydrolase" evidence="1">
    <location>
        <begin position="21"/>
        <end position="171"/>
    </location>
</feature>
<dbReference type="InterPro" id="IPR024404">
    <property type="entry name" value="Lipid-bd_put"/>
</dbReference>
<dbReference type="PROSITE" id="PS51257">
    <property type="entry name" value="PROKAR_LIPOPROTEIN"/>
    <property type="match status" value="1"/>
</dbReference>
<evidence type="ECO:0000256" key="1">
    <source>
        <dbReference type="SAM" id="SignalP"/>
    </source>
</evidence>
<organism evidence="2 3">
    <name type="scientific">Adhaeribacter soli</name>
    <dbReference type="NCBI Taxonomy" id="2607655"/>
    <lineage>
        <taxon>Bacteria</taxon>
        <taxon>Pseudomonadati</taxon>
        <taxon>Bacteroidota</taxon>
        <taxon>Cytophagia</taxon>
        <taxon>Cytophagales</taxon>
        <taxon>Hymenobacteraceae</taxon>
        <taxon>Adhaeribacter</taxon>
    </lineage>
</organism>
<name>A0A5N1J3W8_9BACT</name>
<keyword evidence="3" id="KW-1185">Reference proteome</keyword>
<reference evidence="2 3" key="1">
    <citation type="submission" date="2019-09" db="EMBL/GenBank/DDBJ databases">
        <title>Genome sequence of Adhaeribacter sp. M2.</title>
        <authorList>
            <person name="Srinivasan S."/>
        </authorList>
    </citation>
    <scope>NUCLEOTIDE SEQUENCE [LARGE SCALE GENOMIC DNA]</scope>
    <source>
        <strain evidence="2 3">M2</strain>
    </source>
</reference>
<dbReference type="AlphaFoldDB" id="A0A5N1J3W8"/>
<proteinExistence type="predicted"/>
<comment type="caution">
    <text evidence="2">The sequence shown here is derived from an EMBL/GenBank/DDBJ whole genome shotgun (WGS) entry which is preliminary data.</text>
</comment>
<dbReference type="InterPro" id="IPR038668">
    <property type="entry name" value="Lipid-bd_sf"/>
</dbReference>
<protein>
    <recommendedName>
        <fullName evidence="4">Lipid-binding hydrolase</fullName>
    </recommendedName>
</protein>
<dbReference type="Gene3D" id="2.40.128.220">
    <property type="match status" value="1"/>
</dbReference>
<gene>
    <name evidence="2" type="ORF">F0P94_04990</name>
</gene>
<evidence type="ECO:0000313" key="2">
    <source>
        <dbReference type="EMBL" id="KAA9340785.1"/>
    </source>
</evidence>
<dbReference type="Proteomes" id="UP000326570">
    <property type="component" value="Unassembled WGS sequence"/>
</dbReference>
<dbReference type="RefSeq" id="WP_150902712.1">
    <property type="nucleotide sequence ID" value="NZ_VTWT01000002.1"/>
</dbReference>
<keyword evidence="1" id="KW-0732">Signal</keyword>
<sequence length="171" mass="19130">MKIKFLGVLALVFSAGLFTACDKDDDPKVELSAAKDNAGEWWVKYEVADEDGVYSDIYGAGYTHLYTYNTADNVSDKLWVSDEHNFWDYRVKTNLDPGNRTFSSTGQKSAVPEYDIVVDITDGKILKDAGRTASGKTVDSIAFFIKFEDDTDGFTYRVSGHRRTGVPEDEH</sequence>
<evidence type="ECO:0000313" key="3">
    <source>
        <dbReference type="Proteomes" id="UP000326570"/>
    </source>
</evidence>
<dbReference type="EMBL" id="VTWT01000002">
    <property type="protein sequence ID" value="KAA9340785.1"/>
    <property type="molecule type" value="Genomic_DNA"/>
</dbReference>
<accession>A0A5N1J3W8</accession>
<dbReference type="Pfam" id="PF12888">
    <property type="entry name" value="Lipid_bd"/>
    <property type="match status" value="1"/>
</dbReference>